<reference evidence="1 2" key="1">
    <citation type="submission" date="2022-09" db="EMBL/GenBank/DDBJ databases">
        <authorList>
            <person name="Palmer J.M."/>
        </authorList>
    </citation>
    <scope>NUCLEOTIDE SEQUENCE [LARGE SCALE GENOMIC DNA]</scope>
    <source>
        <strain evidence="1 2">DSM 7382</strain>
    </source>
</reference>
<dbReference type="AlphaFoldDB" id="A0AAW0FTL2"/>
<sequence>MASVAPSGNAPAPQPASLFNGRVDTRMAAAVVYRLSRIGRALTSLVAGDVGNDKRRRRWRIGLYYEFTILKRTIGDLMVSGCQGGPLFTIMHFPWLEKHSDDAFIINWSTIGPLSSQIPMYPWIYRHIAPELLSENEWWRYHAQNPTPNVSRPPWWDCDEAAVPVTIYTSKAGNCCPPGGDQEYSTILPSYAGGNAGTDLPRLPARDFSTNLWIETRVLSPALAFFELYRYPIQDSIPGPVPLPDGPSRQHYFKIAHLEQSTSIILAPRLSISGYHPALLSLSSRLAIQPSPYSLLPLKIANLKYHAPR</sequence>
<evidence type="ECO:0000313" key="1">
    <source>
        <dbReference type="EMBL" id="KAK7682190.1"/>
    </source>
</evidence>
<protein>
    <submittedName>
        <fullName evidence="1">Uncharacterized protein</fullName>
    </submittedName>
</protein>
<organism evidence="1 2">
    <name type="scientific">Cerrena zonata</name>
    <dbReference type="NCBI Taxonomy" id="2478898"/>
    <lineage>
        <taxon>Eukaryota</taxon>
        <taxon>Fungi</taxon>
        <taxon>Dikarya</taxon>
        <taxon>Basidiomycota</taxon>
        <taxon>Agaricomycotina</taxon>
        <taxon>Agaricomycetes</taxon>
        <taxon>Polyporales</taxon>
        <taxon>Cerrenaceae</taxon>
        <taxon>Cerrena</taxon>
    </lineage>
</organism>
<name>A0AAW0FTL2_9APHY</name>
<dbReference type="EMBL" id="JASBNA010000037">
    <property type="protein sequence ID" value="KAK7682190.1"/>
    <property type="molecule type" value="Genomic_DNA"/>
</dbReference>
<accession>A0AAW0FTL2</accession>
<evidence type="ECO:0000313" key="2">
    <source>
        <dbReference type="Proteomes" id="UP001385951"/>
    </source>
</evidence>
<comment type="caution">
    <text evidence="1">The sequence shown here is derived from an EMBL/GenBank/DDBJ whole genome shotgun (WGS) entry which is preliminary data.</text>
</comment>
<dbReference type="Proteomes" id="UP001385951">
    <property type="component" value="Unassembled WGS sequence"/>
</dbReference>
<keyword evidence="2" id="KW-1185">Reference proteome</keyword>
<gene>
    <name evidence="1" type="ORF">QCA50_014777</name>
</gene>
<proteinExistence type="predicted"/>